<dbReference type="Gene3D" id="3.30.565.10">
    <property type="entry name" value="Histidine kinase-like ATPase, C-terminal domain"/>
    <property type="match status" value="1"/>
</dbReference>
<keyword evidence="7 14" id="KW-0812">Transmembrane</keyword>
<evidence type="ECO:0000256" key="14">
    <source>
        <dbReference type="SAM" id="Phobius"/>
    </source>
</evidence>
<keyword evidence="5" id="KW-0597">Phosphoprotein</keyword>
<evidence type="ECO:0000256" key="7">
    <source>
        <dbReference type="ARBA" id="ARBA00022692"/>
    </source>
</evidence>
<dbReference type="EMBL" id="JAAIUV010000009">
    <property type="protein sequence ID" value="NEX78716.1"/>
    <property type="molecule type" value="Genomic_DNA"/>
</dbReference>
<accession>A0A6B3TQP0</accession>
<comment type="catalytic activity">
    <reaction evidence="1">
        <text>ATP + protein L-histidine = ADP + protein N-phospho-L-histidine.</text>
        <dbReference type="EC" id="2.7.13.3"/>
    </reaction>
</comment>
<feature type="transmembrane region" description="Helical" evidence="14">
    <location>
        <begin position="36"/>
        <end position="54"/>
    </location>
</feature>
<evidence type="ECO:0000256" key="4">
    <source>
        <dbReference type="ARBA" id="ARBA00022475"/>
    </source>
</evidence>
<evidence type="ECO:0000256" key="9">
    <source>
        <dbReference type="ARBA" id="ARBA00022777"/>
    </source>
</evidence>
<protein>
    <recommendedName>
        <fullName evidence="3">histidine kinase</fullName>
        <ecNumber evidence="3">2.7.13.3</ecNumber>
    </recommendedName>
</protein>
<keyword evidence="17" id="KW-1185">Reference proteome</keyword>
<reference evidence="16" key="1">
    <citation type="submission" date="2020-02" db="EMBL/GenBank/DDBJ databases">
        <title>Bacillus sedimentmangrovi sp. nov., isolated from sediment of the mangrove ecosystem.</title>
        <authorList>
            <person name="Liu G."/>
        </authorList>
    </citation>
    <scope>NUCLEOTIDE SEQUENCE [LARGE SCALE GENOMIC DNA]</scope>
    <source>
        <strain evidence="16">SgZ-7</strain>
    </source>
</reference>
<gene>
    <name evidence="16" type="ORF">G4Z05_07445</name>
</gene>
<evidence type="ECO:0000256" key="1">
    <source>
        <dbReference type="ARBA" id="ARBA00000085"/>
    </source>
</evidence>
<dbReference type="GO" id="GO:0000155">
    <property type="term" value="F:phosphorelay sensor kinase activity"/>
    <property type="evidence" value="ECO:0007669"/>
    <property type="project" value="InterPro"/>
</dbReference>
<dbReference type="SUPFAM" id="SSF55874">
    <property type="entry name" value="ATPase domain of HSP90 chaperone/DNA topoisomerase II/histidine kinase"/>
    <property type="match status" value="1"/>
</dbReference>
<evidence type="ECO:0000256" key="10">
    <source>
        <dbReference type="ARBA" id="ARBA00022840"/>
    </source>
</evidence>
<dbReference type="SMART" id="SM00387">
    <property type="entry name" value="HATPase_c"/>
    <property type="match status" value="1"/>
</dbReference>
<evidence type="ECO:0000256" key="12">
    <source>
        <dbReference type="ARBA" id="ARBA00023012"/>
    </source>
</evidence>
<dbReference type="InterPro" id="IPR036890">
    <property type="entry name" value="HATPase_C_sf"/>
</dbReference>
<evidence type="ECO:0000256" key="6">
    <source>
        <dbReference type="ARBA" id="ARBA00022679"/>
    </source>
</evidence>
<dbReference type="InterPro" id="IPR050351">
    <property type="entry name" value="BphY/WalK/GraS-like"/>
</dbReference>
<keyword evidence="13 14" id="KW-0472">Membrane</keyword>
<keyword evidence="9 16" id="KW-0418">Kinase</keyword>
<dbReference type="PANTHER" id="PTHR45453:SF2">
    <property type="entry name" value="HISTIDINE KINASE"/>
    <property type="match status" value="1"/>
</dbReference>
<dbReference type="SMART" id="SM00388">
    <property type="entry name" value="HisKA"/>
    <property type="match status" value="1"/>
</dbReference>
<keyword evidence="12" id="KW-0902">Two-component regulatory system</keyword>
<dbReference type="RefSeq" id="WP_163251232.1">
    <property type="nucleotide sequence ID" value="NZ_JAAIUV010000009.1"/>
</dbReference>
<comment type="subcellular location">
    <subcellularLocation>
        <location evidence="2">Cell membrane</location>
        <topology evidence="2">Multi-pass membrane protein</topology>
    </subcellularLocation>
</comment>
<dbReference type="GO" id="GO:0004721">
    <property type="term" value="F:phosphoprotein phosphatase activity"/>
    <property type="evidence" value="ECO:0007669"/>
    <property type="project" value="TreeGrafter"/>
</dbReference>
<comment type="caution">
    <text evidence="16">The sequence shown here is derived from an EMBL/GenBank/DDBJ whole genome shotgun (WGS) entry which is preliminary data.</text>
</comment>
<dbReference type="PROSITE" id="PS50109">
    <property type="entry name" value="HIS_KIN"/>
    <property type="match status" value="1"/>
</dbReference>
<organism evidence="16 17">
    <name type="scientific">Neobacillus thermocopriae</name>
    <dbReference type="NCBI Taxonomy" id="1215031"/>
    <lineage>
        <taxon>Bacteria</taxon>
        <taxon>Bacillati</taxon>
        <taxon>Bacillota</taxon>
        <taxon>Bacilli</taxon>
        <taxon>Bacillales</taxon>
        <taxon>Bacillaceae</taxon>
        <taxon>Neobacillus</taxon>
    </lineage>
</organism>
<evidence type="ECO:0000256" key="11">
    <source>
        <dbReference type="ARBA" id="ARBA00022989"/>
    </source>
</evidence>
<proteinExistence type="predicted"/>
<dbReference type="InterPro" id="IPR003594">
    <property type="entry name" value="HATPase_dom"/>
</dbReference>
<evidence type="ECO:0000256" key="2">
    <source>
        <dbReference type="ARBA" id="ARBA00004651"/>
    </source>
</evidence>
<dbReference type="PRINTS" id="PR00344">
    <property type="entry name" value="BCTRLSENSOR"/>
</dbReference>
<evidence type="ECO:0000256" key="13">
    <source>
        <dbReference type="ARBA" id="ARBA00023136"/>
    </source>
</evidence>
<keyword evidence="4" id="KW-1003">Cell membrane</keyword>
<sequence length="329" mass="39633">MRLFLRSHLSLFFITFIQGIFVFGYYWFLGFQELDHLLYVFFIQILSICLYLVYRWIQDAQLYRWVQEHQNEKLHIPHMGKSAFSESFYERLRIITQLYENKVHQVQSDLNERITFINQWVHQMKTPLSVIHLLIQEHDEEVFQDIRKELYRLEDGFKTVLYSSRLSLFEKDYTIEKIPLQAFMDEIIMENKRLFIQYKIYPKKMFPKETLFVFSDKKWLQFAIGQIISNAVKYSSNKSNKLLFKIEKQGQHIMLEIQDFGVGIPSQDMRRVFDPYFTGKNGRLYHESTGMGLYLVKNIMSKLQHEIELESEVGNGTTFKIYFSKYISE</sequence>
<evidence type="ECO:0000256" key="5">
    <source>
        <dbReference type="ARBA" id="ARBA00022553"/>
    </source>
</evidence>
<dbReference type="Pfam" id="PF02518">
    <property type="entry name" value="HATPase_c"/>
    <property type="match status" value="1"/>
</dbReference>
<evidence type="ECO:0000256" key="3">
    <source>
        <dbReference type="ARBA" id="ARBA00012438"/>
    </source>
</evidence>
<evidence type="ECO:0000256" key="8">
    <source>
        <dbReference type="ARBA" id="ARBA00022741"/>
    </source>
</evidence>
<keyword evidence="11 14" id="KW-1133">Transmembrane helix</keyword>
<keyword evidence="8" id="KW-0547">Nucleotide-binding</keyword>
<dbReference type="GO" id="GO:0005524">
    <property type="term" value="F:ATP binding"/>
    <property type="evidence" value="ECO:0007669"/>
    <property type="project" value="UniProtKB-KW"/>
</dbReference>
<dbReference type="PANTHER" id="PTHR45453">
    <property type="entry name" value="PHOSPHATE REGULON SENSOR PROTEIN PHOR"/>
    <property type="match status" value="1"/>
</dbReference>
<dbReference type="InterPro" id="IPR005467">
    <property type="entry name" value="His_kinase_dom"/>
</dbReference>
<feature type="transmembrane region" description="Helical" evidence="14">
    <location>
        <begin position="9"/>
        <end position="30"/>
    </location>
</feature>
<dbReference type="InterPro" id="IPR003661">
    <property type="entry name" value="HisK_dim/P_dom"/>
</dbReference>
<keyword evidence="10" id="KW-0067">ATP-binding</keyword>
<dbReference type="EC" id="2.7.13.3" evidence="3"/>
<dbReference type="InterPro" id="IPR004358">
    <property type="entry name" value="Sig_transdc_His_kin-like_C"/>
</dbReference>
<dbReference type="GO" id="GO:0016036">
    <property type="term" value="P:cellular response to phosphate starvation"/>
    <property type="evidence" value="ECO:0007669"/>
    <property type="project" value="TreeGrafter"/>
</dbReference>
<name>A0A6B3TQP0_9BACI</name>
<evidence type="ECO:0000259" key="15">
    <source>
        <dbReference type="PROSITE" id="PS50109"/>
    </source>
</evidence>
<dbReference type="CDD" id="cd00082">
    <property type="entry name" value="HisKA"/>
    <property type="match status" value="1"/>
</dbReference>
<dbReference type="GO" id="GO:0005886">
    <property type="term" value="C:plasma membrane"/>
    <property type="evidence" value="ECO:0007669"/>
    <property type="project" value="UniProtKB-SubCell"/>
</dbReference>
<keyword evidence="6" id="KW-0808">Transferase</keyword>
<feature type="domain" description="Histidine kinase" evidence="15">
    <location>
        <begin position="119"/>
        <end position="327"/>
    </location>
</feature>
<evidence type="ECO:0000313" key="16">
    <source>
        <dbReference type="EMBL" id="NEX78716.1"/>
    </source>
</evidence>
<dbReference type="Proteomes" id="UP000481621">
    <property type="component" value="Unassembled WGS sequence"/>
</dbReference>
<dbReference type="AlphaFoldDB" id="A0A6B3TQP0"/>
<evidence type="ECO:0000313" key="17">
    <source>
        <dbReference type="Proteomes" id="UP000481621"/>
    </source>
</evidence>